<evidence type="ECO:0000313" key="4">
    <source>
        <dbReference type="Proteomes" id="UP001071230"/>
    </source>
</evidence>
<organism evidence="2">
    <name type="scientific">Acididesulfobacillus acetoxydans</name>
    <dbReference type="NCBI Taxonomy" id="1561005"/>
    <lineage>
        <taxon>Bacteria</taxon>
        <taxon>Bacillati</taxon>
        <taxon>Bacillota</taxon>
        <taxon>Clostridia</taxon>
        <taxon>Eubacteriales</taxon>
        <taxon>Peptococcaceae</taxon>
        <taxon>Acididesulfobacillus</taxon>
    </lineage>
</organism>
<name>A0A8S0W7B6_9FIRM</name>
<dbReference type="Proteomes" id="UP001071230">
    <property type="component" value="Unassembled WGS sequence"/>
</dbReference>
<reference evidence="2" key="2">
    <citation type="submission" date="2020-01" db="EMBL/GenBank/DDBJ databases">
        <authorList>
            <person name="Hornung B."/>
        </authorList>
    </citation>
    <scope>NUCLEOTIDE SEQUENCE</scope>
    <source>
        <strain evidence="2">PacBioINE</strain>
    </source>
</reference>
<accession>A0A8S0W7B6</accession>
<evidence type="ECO:0000313" key="2">
    <source>
        <dbReference type="EMBL" id="CAA7600549.1"/>
    </source>
</evidence>
<feature type="region of interest" description="Disordered" evidence="1">
    <location>
        <begin position="47"/>
        <end position="98"/>
    </location>
</feature>
<protein>
    <submittedName>
        <fullName evidence="2">Uncharacterized protein</fullName>
    </submittedName>
</protein>
<sequence length="98" mass="11036">MRAGVRGAEGKRSGRRRERPEKRGNMFGSELVQLKLNIETSVTKVSSGEFRRSRLSQNYASRRRRHCPVDNDGRRLSLPPPKQRVTAPTCRSGSLTVG</sequence>
<dbReference type="EMBL" id="LR746496">
    <property type="protein sequence ID" value="CAA7600549.1"/>
    <property type="molecule type" value="Genomic_DNA"/>
</dbReference>
<evidence type="ECO:0000313" key="3">
    <source>
        <dbReference type="EMBL" id="CEJ06683.1"/>
    </source>
</evidence>
<gene>
    <name evidence="3" type="ORF">DEACI_1132</name>
    <name evidence="2" type="ORF">DEACI_1202</name>
</gene>
<feature type="compositionally biased region" description="Basic and acidic residues" evidence="1">
    <location>
        <begin position="8"/>
        <end position="24"/>
    </location>
</feature>
<dbReference type="AlphaFoldDB" id="A0A8S0W7B6"/>
<proteinExistence type="predicted"/>
<feature type="region of interest" description="Disordered" evidence="1">
    <location>
        <begin position="1"/>
        <end position="28"/>
    </location>
</feature>
<dbReference type="Proteomes" id="UP000836597">
    <property type="component" value="Chromosome"/>
</dbReference>
<dbReference type="EMBL" id="CDGJ01000032">
    <property type="protein sequence ID" value="CEJ06683.1"/>
    <property type="molecule type" value="Genomic_DNA"/>
</dbReference>
<keyword evidence="4" id="KW-1185">Reference proteome</keyword>
<evidence type="ECO:0000256" key="1">
    <source>
        <dbReference type="SAM" id="MobiDB-lite"/>
    </source>
</evidence>
<reference evidence="3" key="1">
    <citation type="submission" date="2014-11" db="EMBL/GenBank/DDBJ databases">
        <authorList>
            <person name="Hornung B.V."/>
        </authorList>
    </citation>
    <scope>NUCLEOTIDE SEQUENCE</scope>
    <source>
        <strain evidence="3">INE</strain>
    </source>
</reference>
<dbReference type="KEGG" id="aacx:DEACI_1202"/>
<feature type="compositionally biased region" description="Polar residues" evidence="1">
    <location>
        <begin position="89"/>
        <end position="98"/>
    </location>
</feature>